<name>A0A0E9X285_ANGAN</name>
<reference evidence="1" key="1">
    <citation type="submission" date="2014-11" db="EMBL/GenBank/DDBJ databases">
        <authorList>
            <person name="Amaro Gonzalez C."/>
        </authorList>
    </citation>
    <scope>NUCLEOTIDE SEQUENCE</scope>
</reference>
<dbReference type="AlphaFoldDB" id="A0A0E9X285"/>
<protein>
    <submittedName>
        <fullName evidence="1">Uncharacterized protein</fullName>
    </submittedName>
</protein>
<proteinExistence type="predicted"/>
<sequence length="129" mass="15153">MSIVFIKDLQNIHALKPSAKDPTPFFVTLMNSVVLSIIQSSISTYIGHEVGSSFLIPKWQQYNVQRYQSLHIELYSYSELWKILKCLQYKFYTKKCGRLLKNCVTHVSGECQIFEKPKKERNCPFLKHY</sequence>
<evidence type="ECO:0000313" key="1">
    <source>
        <dbReference type="EMBL" id="JAH96005.1"/>
    </source>
</evidence>
<reference evidence="1" key="2">
    <citation type="journal article" date="2015" name="Fish Shellfish Immunol.">
        <title>Early steps in the European eel (Anguilla anguilla)-Vibrio vulnificus interaction in the gills: Role of the RtxA13 toxin.</title>
        <authorList>
            <person name="Callol A."/>
            <person name="Pajuelo D."/>
            <person name="Ebbesson L."/>
            <person name="Teles M."/>
            <person name="MacKenzie S."/>
            <person name="Amaro C."/>
        </authorList>
    </citation>
    <scope>NUCLEOTIDE SEQUENCE</scope>
</reference>
<accession>A0A0E9X285</accession>
<dbReference type="EMBL" id="GBXM01012572">
    <property type="protein sequence ID" value="JAH96005.1"/>
    <property type="molecule type" value="Transcribed_RNA"/>
</dbReference>
<organism evidence="1">
    <name type="scientific">Anguilla anguilla</name>
    <name type="common">European freshwater eel</name>
    <name type="synonym">Muraena anguilla</name>
    <dbReference type="NCBI Taxonomy" id="7936"/>
    <lineage>
        <taxon>Eukaryota</taxon>
        <taxon>Metazoa</taxon>
        <taxon>Chordata</taxon>
        <taxon>Craniata</taxon>
        <taxon>Vertebrata</taxon>
        <taxon>Euteleostomi</taxon>
        <taxon>Actinopterygii</taxon>
        <taxon>Neopterygii</taxon>
        <taxon>Teleostei</taxon>
        <taxon>Anguilliformes</taxon>
        <taxon>Anguillidae</taxon>
        <taxon>Anguilla</taxon>
    </lineage>
</organism>